<evidence type="ECO:0000256" key="3">
    <source>
        <dbReference type="ARBA" id="ARBA00022737"/>
    </source>
</evidence>
<keyword evidence="1" id="KW-0004">4Fe-4S</keyword>
<keyword evidence="5" id="KW-0411">Iron-sulfur</keyword>
<keyword evidence="8" id="KW-1185">Reference proteome</keyword>
<dbReference type="AlphaFoldDB" id="A8MB62"/>
<dbReference type="Gene3D" id="3.30.70.3270">
    <property type="match status" value="1"/>
</dbReference>
<dbReference type="PANTHER" id="PTHR10849">
    <property type="entry name" value="NADH DEHYDROGENASE UBIQUINONE IRON-SULFUR PROTEIN 8, MITOCHONDRIAL"/>
    <property type="match status" value="1"/>
</dbReference>
<evidence type="ECO:0000256" key="5">
    <source>
        <dbReference type="ARBA" id="ARBA00023014"/>
    </source>
</evidence>
<proteinExistence type="predicted"/>
<dbReference type="RefSeq" id="WP_012185372.1">
    <property type="nucleotide sequence ID" value="NC_009954.1"/>
</dbReference>
<evidence type="ECO:0000313" key="8">
    <source>
        <dbReference type="Proteomes" id="UP000001137"/>
    </source>
</evidence>
<dbReference type="GO" id="GO:0003954">
    <property type="term" value="F:NADH dehydrogenase activity"/>
    <property type="evidence" value="ECO:0007669"/>
    <property type="project" value="TreeGrafter"/>
</dbReference>
<dbReference type="PROSITE" id="PS00198">
    <property type="entry name" value="4FE4S_FER_1"/>
    <property type="match status" value="2"/>
</dbReference>
<evidence type="ECO:0000259" key="6">
    <source>
        <dbReference type="PROSITE" id="PS51379"/>
    </source>
</evidence>
<name>A8MB62_CALMQ</name>
<dbReference type="InterPro" id="IPR017900">
    <property type="entry name" value="4Fe4S_Fe_S_CS"/>
</dbReference>
<evidence type="ECO:0000256" key="4">
    <source>
        <dbReference type="ARBA" id="ARBA00023004"/>
    </source>
</evidence>
<protein>
    <submittedName>
        <fullName evidence="7">4Fe-4S ferredoxin iron-sulfur binding domain protein</fullName>
    </submittedName>
</protein>
<gene>
    <name evidence="7" type="ordered locus">Cmaq_0304</name>
</gene>
<dbReference type="GeneID" id="5708938"/>
<dbReference type="STRING" id="397948.Cmaq_0304"/>
<keyword evidence="3" id="KW-0677">Repeat</keyword>
<dbReference type="Proteomes" id="UP000001137">
    <property type="component" value="Chromosome"/>
</dbReference>
<reference evidence="7 8" key="1">
    <citation type="submission" date="2007-10" db="EMBL/GenBank/DDBJ databases">
        <title>Complete sequence of Caldivirga maquilingensis IC-167.</title>
        <authorList>
            <consortium name="US DOE Joint Genome Institute"/>
            <person name="Copeland A."/>
            <person name="Lucas S."/>
            <person name="Lapidus A."/>
            <person name="Barry K."/>
            <person name="Glavina del Rio T."/>
            <person name="Dalin E."/>
            <person name="Tice H."/>
            <person name="Pitluck S."/>
            <person name="Saunders E."/>
            <person name="Brettin T."/>
            <person name="Bruce D."/>
            <person name="Detter J.C."/>
            <person name="Han C."/>
            <person name="Schmutz J."/>
            <person name="Larimer F."/>
            <person name="Land M."/>
            <person name="Hauser L."/>
            <person name="Kyrpides N."/>
            <person name="Ivanova N."/>
            <person name="Biddle J.F."/>
            <person name="Zhang Z."/>
            <person name="Fitz-Gibbon S.T."/>
            <person name="Lowe T.M."/>
            <person name="Saltikov C."/>
            <person name="House C.H."/>
            <person name="Richardson P."/>
        </authorList>
    </citation>
    <scope>NUCLEOTIDE SEQUENCE [LARGE SCALE GENOMIC DNA]</scope>
    <source>
        <strain evidence="8">ATCC 700844 / DSM 13496 / JCM 10307 / IC-167</strain>
    </source>
</reference>
<dbReference type="GO" id="GO:0016020">
    <property type="term" value="C:membrane"/>
    <property type="evidence" value="ECO:0007669"/>
    <property type="project" value="InterPro"/>
</dbReference>
<accession>A8MB62</accession>
<dbReference type="HOGENOM" id="CLU_067218_4_5_2"/>
<dbReference type="PANTHER" id="PTHR10849:SF35">
    <property type="entry name" value="FORMATE HYDROGENLYASE SUBUNIT 6-RELATED"/>
    <property type="match status" value="1"/>
</dbReference>
<dbReference type="GO" id="GO:0051539">
    <property type="term" value="F:4 iron, 4 sulfur cluster binding"/>
    <property type="evidence" value="ECO:0007669"/>
    <property type="project" value="UniProtKB-KW"/>
</dbReference>
<dbReference type="Pfam" id="PF12838">
    <property type="entry name" value="Fer4_7"/>
    <property type="match status" value="1"/>
</dbReference>
<dbReference type="InterPro" id="IPR017896">
    <property type="entry name" value="4Fe4S_Fe-S-bd"/>
</dbReference>
<keyword evidence="4" id="KW-0408">Iron</keyword>
<sequence>MAKKVTQPKVNPVAGHLNALAVGVKEFVKPTRFTIQYPRERRWVIDRFRGFMINDVEKCISCFQCAWACPVNAIFMYRAPNGKYYPGIRYEQCILCHFCVDACPVGSLQGTTISDGAFPDLESTVFKPEDMHNLPQWDDEAEYVVKYDFDENGNLKIIKMRKSEVK</sequence>
<feature type="domain" description="4Fe-4S ferredoxin-type" evidence="6">
    <location>
        <begin position="84"/>
        <end position="113"/>
    </location>
</feature>
<feature type="domain" description="4Fe-4S ferredoxin-type" evidence="6">
    <location>
        <begin position="49"/>
        <end position="79"/>
    </location>
</feature>
<evidence type="ECO:0000313" key="7">
    <source>
        <dbReference type="EMBL" id="ABW01152.1"/>
    </source>
</evidence>
<evidence type="ECO:0000256" key="2">
    <source>
        <dbReference type="ARBA" id="ARBA00022723"/>
    </source>
</evidence>
<dbReference type="InterPro" id="IPR010226">
    <property type="entry name" value="NADH_quinone_OxRdtase_chainI"/>
</dbReference>
<organism evidence="7 8">
    <name type="scientific">Caldivirga maquilingensis (strain ATCC 700844 / DSM 13496 / JCM 10307 / IC-167)</name>
    <dbReference type="NCBI Taxonomy" id="397948"/>
    <lineage>
        <taxon>Archaea</taxon>
        <taxon>Thermoproteota</taxon>
        <taxon>Thermoprotei</taxon>
        <taxon>Thermoproteales</taxon>
        <taxon>Thermoproteaceae</taxon>
        <taxon>Caldivirga</taxon>
    </lineage>
</organism>
<keyword evidence="2" id="KW-0479">Metal-binding</keyword>
<dbReference type="eggNOG" id="arCOG01543">
    <property type="taxonomic scope" value="Archaea"/>
</dbReference>
<dbReference type="SUPFAM" id="SSF54862">
    <property type="entry name" value="4Fe-4S ferredoxins"/>
    <property type="match status" value="1"/>
</dbReference>
<evidence type="ECO:0000256" key="1">
    <source>
        <dbReference type="ARBA" id="ARBA00022485"/>
    </source>
</evidence>
<dbReference type="OrthoDB" id="23833at2157"/>
<dbReference type="GO" id="GO:0046872">
    <property type="term" value="F:metal ion binding"/>
    <property type="evidence" value="ECO:0007669"/>
    <property type="project" value="UniProtKB-KW"/>
</dbReference>
<dbReference type="KEGG" id="cma:Cmaq_0304"/>
<dbReference type="GO" id="GO:0009060">
    <property type="term" value="P:aerobic respiration"/>
    <property type="evidence" value="ECO:0007669"/>
    <property type="project" value="TreeGrafter"/>
</dbReference>
<dbReference type="EMBL" id="CP000852">
    <property type="protein sequence ID" value="ABW01152.1"/>
    <property type="molecule type" value="Genomic_DNA"/>
</dbReference>
<dbReference type="PROSITE" id="PS51379">
    <property type="entry name" value="4FE4S_FER_2"/>
    <property type="match status" value="2"/>
</dbReference>